<feature type="region of interest" description="Disordered" evidence="1">
    <location>
        <begin position="1"/>
        <end position="23"/>
    </location>
</feature>
<feature type="non-terminal residue" evidence="2">
    <location>
        <position position="46"/>
    </location>
</feature>
<name>A0A392TVG1_9FABA</name>
<reference evidence="2 3" key="1">
    <citation type="journal article" date="2018" name="Front. Plant Sci.">
        <title>Red Clover (Trifolium pratense) and Zigzag Clover (T. medium) - A Picture of Genomic Similarities and Differences.</title>
        <authorList>
            <person name="Dluhosova J."/>
            <person name="Istvanek J."/>
            <person name="Nedelnik J."/>
            <person name="Repkova J."/>
        </authorList>
    </citation>
    <scope>NUCLEOTIDE SEQUENCE [LARGE SCALE GENOMIC DNA]</scope>
    <source>
        <strain evidence="3">cv. 10/8</strain>
        <tissue evidence="2">Leaf</tissue>
    </source>
</reference>
<evidence type="ECO:0000256" key="1">
    <source>
        <dbReference type="SAM" id="MobiDB-lite"/>
    </source>
</evidence>
<dbReference type="EMBL" id="LXQA010670550">
    <property type="protein sequence ID" value="MCI65153.1"/>
    <property type="molecule type" value="Genomic_DNA"/>
</dbReference>
<protein>
    <submittedName>
        <fullName evidence="2">Polyol transporter 5-like</fullName>
    </submittedName>
</protein>
<organism evidence="2 3">
    <name type="scientific">Trifolium medium</name>
    <dbReference type="NCBI Taxonomy" id="97028"/>
    <lineage>
        <taxon>Eukaryota</taxon>
        <taxon>Viridiplantae</taxon>
        <taxon>Streptophyta</taxon>
        <taxon>Embryophyta</taxon>
        <taxon>Tracheophyta</taxon>
        <taxon>Spermatophyta</taxon>
        <taxon>Magnoliopsida</taxon>
        <taxon>eudicotyledons</taxon>
        <taxon>Gunneridae</taxon>
        <taxon>Pentapetalae</taxon>
        <taxon>rosids</taxon>
        <taxon>fabids</taxon>
        <taxon>Fabales</taxon>
        <taxon>Fabaceae</taxon>
        <taxon>Papilionoideae</taxon>
        <taxon>50 kb inversion clade</taxon>
        <taxon>NPAAA clade</taxon>
        <taxon>Hologalegina</taxon>
        <taxon>IRL clade</taxon>
        <taxon>Trifolieae</taxon>
        <taxon>Trifolium</taxon>
    </lineage>
</organism>
<comment type="caution">
    <text evidence="2">The sequence shown here is derived from an EMBL/GenBank/DDBJ whole genome shotgun (WGS) entry which is preliminary data.</text>
</comment>
<dbReference type="AlphaFoldDB" id="A0A392TVG1"/>
<keyword evidence="3" id="KW-1185">Reference proteome</keyword>
<dbReference type="Proteomes" id="UP000265520">
    <property type="component" value="Unassembled WGS sequence"/>
</dbReference>
<proteinExistence type="predicted"/>
<sequence>MSEGKVVEAKAQNSLHDFDPQKKPKRNKYAFACAMLASMTSILLGY</sequence>
<accession>A0A392TVG1</accession>
<evidence type="ECO:0000313" key="3">
    <source>
        <dbReference type="Proteomes" id="UP000265520"/>
    </source>
</evidence>
<evidence type="ECO:0000313" key="2">
    <source>
        <dbReference type="EMBL" id="MCI65153.1"/>
    </source>
</evidence>